<dbReference type="OrthoDB" id="5588846at2759"/>
<evidence type="ECO:0000256" key="3">
    <source>
        <dbReference type="SAM" id="SignalP"/>
    </source>
</evidence>
<feature type="signal peptide" evidence="3">
    <location>
        <begin position="1"/>
        <end position="23"/>
    </location>
</feature>
<sequence>MKIRARLIYALVISVVVVTFTQSQVLEIDEEFETVTCGSAVKLTHSPSGYKLHSHSISYGTGSGQQSVTGLPNSDDPDSLWIVKGTIGNNCLRGEKIKCGDSIRLQHAGTEKFLHSHYHRSPLSNQQEVSAFDGLDSGDNWKSVCINTSSSYWFREQKIRLIHVETSSYLSANLEMVYNNPIHGQIEVAASSSNDKNTEWIAQEGIYFAERTSS</sequence>
<evidence type="ECO:0000256" key="2">
    <source>
        <dbReference type="ARBA" id="ARBA00022737"/>
    </source>
</evidence>
<dbReference type="PROSITE" id="PS50919">
    <property type="entry name" value="MIR"/>
    <property type="match status" value="3"/>
</dbReference>
<feature type="domain" description="MIR" evidence="4">
    <location>
        <begin position="149"/>
        <end position="205"/>
    </location>
</feature>
<gene>
    <name evidence="5" type="ORF">C2G38_2197607</name>
</gene>
<comment type="caution">
    <text evidence="5">The sequence shown here is derived from an EMBL/GenBank/DDBJ whole genome shotgun (WGS) entry which is preliminary data.</text>
</comment>
<organism evidence="5 6">
    <name type="scientific">Gigaspora rosea</name>
    <dbReference type="NCBI Taxonomy" id="44941"/>
    <lineage>
        <taxon>Eukaryota</taxon>
        <taxon>Fungi</taxon>
        <taxon>Fungi incertae sedis</taxon>
        <taxon>Mucoromycota</taxon>
        <taxon>Glomeromycotina</taxon>
        <taxon>Glomeromycetes</taxon>
        <taxon>Diversisporales</taxon>
        <taxon>Gigasporaceae</taxon>
        <taxon>Gigaspora</taxon>
    </lineage>
</organism>
<dbReference type="AlphaFoldDB" id="A0A397V2K6"/>
<evidence type="ECO:0000313" key="6">
    <source>
        <dbReference type="Proteomes" id="UP000266673"/>
    </source>
</evidence>
<dbReference type="InterPro" id="IPR036300">
    <property type="entry name" value="MIR_dom_sf"/>
</dbReference>
<dbReference type="Proteomes" id="UP000266673">
    <property type="component" value="Unassembled WGS sequence"/>
</dbReference>
<dbReference type="Pfam" id="PF02815">
    <property type="entry name" value="MIR"/>
    <property type="match status" value="1"/>
</dbReference>
<dbReference type="STRING" id="44941.A0A397V2K6"/>
<protein>
    <submittedName>
        <fullName evidence="5">MIR motif-containing protein</fullName>
    </submittedName>
</protein>
<dbReference type="EMBL" id="QKWP01000915">
    <property type="protein sequence ID" value="RIB13536.1"/>
    <property type="molecule type" value="Genomic_DNA"/>
</dbReference>
<feature type="domain" description="MIR" evidence="4">
    <location>
        <begin position="94"/>
        <end position="146"/>
    </location>
</feature>
<dbReference type="Gene3D" id="2.80.10.50">
    <property type="match status" value="1"/>
</dbReference>
<dbReference type="SUPFAM" id="SSF82109">
    <property type="entry name" value="MIR domain"/>
    <property type="match status" value="1"/>
</dbReference>
<evidence type="ECO:0000256" key="1">
    <source>
        <dbReference type="ARBA" id="ARBA00022729"/>
    </source>
</evidence>
<evidence type="ECO:0000313" key="5">
    <source>
        <dbReference type="EMBL" id="RIB13536.1"/>
    </source>
</evidence>
<proteinExistence type="predicted"/>
<name>A0A397V2K6_9GLOM</name>
<reference evidence="5 6" key="1">
    <citation type="submission" date="2018-06" db="EMBL/GenBank/DDBJ databases">
        <title>Comparative genomics reveals the genomic features of Rhizophagus irregularis, R. cerebriforme, R. diaphanum and Gigaspora rosea, and their symbiotic lifestyle signature.</title>
        <authorList>
            <person name="Morin E."/>
            <person name="San Clemente H."/>
            <person name="Chen E.C.H."/>
            <person name="De La Providencia I."/>
            <person name="Hainaut M."/>
            <person name="Kuo A."/>
            <person name="Kohler A."/>
            <person name="Murat C."/>
            <person name="Tang N."/>
            <person name="Roy S."/>
            <person name="Loubradou J."/>
            <person name="Henrissat B."/>
            <person name="Grigoriev I.V."/>
            <person name="Corradi N."/>
            <person name="Roux C."/>
            <person name="Martin F.M."/>
        </authorList>
    </citation>
    <scope>NUCLEOTIDE SEQUENCE [LARGE SCALE GENOMIC DNA]</scope>
    <source>
        <strain evidence="5 6">DAOM 194757</strain>
    </source>
</reference>
<keyword evidence="1 3" id="KW-0732">Signal</keyword>
<dbReference type="PANTHER" id="PTHR46809">
    <property type="entry name" value="STROMAL CELL-DERIVED FACTOR 2-LIKE PROTEIN"/>
    <property type="match status" value="1"/>
</dbReference>
<dbReference type="PANTHER" id="PTHR46809:SF2">
    <property type="entry name" value="GH21273P"/>
    <property type="match status" value="1"/>
</dbReference>
<feature type="domain" description="MIR" evidence="4">
    <location>
        <begin position="32"/>
        <end position="86"/>
    </location>
</feature>
<dbReference type="InterPro" id="IPR016093">
    <property type="entry name" value="MIR_motif"/>
</dbReference>
<dbReference type="SMART" id="SM00472">
    <property type="entry name" value="MIR"/>
    <property type="match status" value="3"/>
</dbReference>
<dbReference type="CDD" id="cd23279">
    <property type="entry name" value="beta-trefoil_MIR_SDF2-like"/>
    <property type="match status" value="1"/>
</dbReference>
<accession>A0A397V2K6</accession>
<keyword evidence="2" id="KW-0677">Repeat</keyword>
<feature type="chain" id="PRO_5017411622" evidence="3">
    <location>
        <begin position="24"/>
        <end position="214"/>
    </location>
</feature>
<keyword evidence="6" id="KW-1185">Reference proteome</keyword>
<evidence type="ECO:0000259" key="4">
    <source>
        <dbReference type="PROSITE" id="PS50919"/>
    </source>
</evidence>